<dbReference type="PIRSF" id="PIRSF030561">
    <property type="entry name" value="UCP030561"/>
    <property type="match status" value="1"/>
</dbReference>
<evidence type="ECO:0000313" key="3">
    <source>
        <dbReference type="Proteomes" id="UP000249518"/>
    </source>
</evidence>
<comment type="caution">
    <text evidence="2">The sequence shown here is derived from an EMBL/GenBank/DDBJ whole genome shotgun (WGS) entry which is preliminary data.</text>
</comment>
<gene>
    <name evidence="2" type="ORF">B0I10_11743</name>
</gene>
<proteinExistence type="predicted"/>
<dbReference type="EMBL" id="QLSV01000017">
    <property type="protein sequence ID" value="RAR46547.1"/>
    <property type="molecule type" value="Genomic_DNA"/>
</dbReference>
<dbReference type="AlphaFoldDB" id="A0A328WQB3"/>
<feature type="domain" description="SnoaL-like" evidence="1">
    <location>
        <begin position="34"/>
        <end position="131"/>
    </location>
</feature>
<organism evidence="2 3">
    <name type="scientific">Flavobacterium lacus</name>
    <dbReference type="NCBI Taxonomy" id="1353778"/>
    <lineage>
        <taxon>Bacteria</taxon>
        <taxon>Pseudomonadati</taxon>
        <taxon>Bacteroidota</taxon>
        <taxon>Flavobacteriia</taxon>
        <taxon>Flavobacteriales</taxon>
        <taxon>Flavobacteriaceae</taxon>
        <taxon>Flavobacterium</taxon>
    </lineage>
</organism>
<dbReference type="Proteomes" id="UP000249518">
    <property type="component" value="Unassembled WGS sequence"/>
</dbReference>
<dbReference type="RefSeq" id="WP_112087224.1">
    <property type="nucleotide sequence ID" value="NZ_QLSV01000017.1"/>
</dbReference>
<dbReference type="InterPro" id="IPR032710">
    <property type="entry name" value="NTF2-like_dom_sf"/>
</dbReference>
<protein>
    <recommendedName>
        <fullName evidence="1">SnoaL-like domain-containing protein</fullName>
    </recommendedName>
</protein>
<sequence length="136" mass="15858">MKNLLLITFVFFTISYGIAQDKVAIEKEATALAQEQLDGYNKRDIEAFLKPYSENVKVYTFPDQLLYEGKAKMREEYTSMFNQLPDLHCKLVNRIVLNNKVIDHEEVVFMKSEPKVYAIAMYTITDGKISEVRFMQ</sequence>
<dbReference type="InterPro" id="IPR008317">
    <property type="entry name" value="UCP030561"/>
</dbReference>
<reference evidence="2 3" key="1">
    <citation type="submission" date="2018-06" db="EMBL/GenBank/DDBJ databases">
        <title>Genomic Encyclopedia of Type Strains, Phase III (KMG-III): the genomes of soil and plant-associated and newly described type strains.</title>
        <authorList>
            <person name="Whitman W."/>
        </authorList>
    </citation>
    <scope>NUCLEOTIDE SEQUENCE [LARGE SCALE GENOMIC DNA]</scope>
    <source>
        <strain evidence="2 3">CGMCC 1.12504</strain>
    </source>
</reference>
<dbReference type="Gene3D" id="3.10.450.50">
    <property type="match status" value="1"/>
</dbReference>
<dbReference type="OrthoDB" id="9797498at2"/>
<dbReference type="SUPFAM" id="SSF54427">
    <property type="entry name" value="NTF2-like"/>
    <property type="match status" value="1"/>
</dbReference>
<dbReference type="InterPro" id="IPR037401">
    <property type="entry name" value="SnoaL-like"/>
</dbReference>
<accession>A0A328WQB3</accession>
<keyword evidence="3" id="KW-1185">Reference proteome</keyword>
<evidence type="ECO:0000313" key="2">
    <source>
        <dbReference type="EMBL" id="RAR46547.1"/>
    </source>
</evidence>
<dbReference type="Pfam" id="PF12680">
    <property type="entry name" value="SnoaL_2"/>
    <property type="match status" value="1"/>
</dbReference>
<evidence type="ECO:0000259" key="1">
    <source>
        <dbReference type="Pfam" id="PF12680"/>
    </source>
</evidence>
<name>A0A328WQB3_9FLAO</name>